<dbReference type="Proteomes" id="UP000256345">
    <property type="component" value="Unassembled WGS sequence"/>
</dbReference>
<dbReference type="EMBL" id="QUMU01000018">
    <property type="protein sequence ID" value="REG22977.1"/>
    <property type="molecule type" value="Genomic_DNA"/>
</dbReference>
<dbReference type="InterPro" id="IPR009056">
    <property type="entry name" value="Cyt_c-like_dom"/>
</dbReference>
<keyword evidence="1 3" id="KW-0479">Metal-binding</keyword>
<dbReference type="PROSITE" id="PS51257">
    <property type="entry name" value="PROKAR_LIPOPROTEIN"/>
    <property type="match status" value="1"/>
</dbReference>
<dbReference type="Pfam" id="PF07627">
    <property type="entry name" value="PSCyt3"/>
    <property type="match status" value="1"/>
</dbReference>
<keyword evidence="4" id="KW-0732">Signal</keyword>
<evidence type="ECO:0000256" key="2">
    <source>
        <dbReference type="ARBA" id="ARBA00023004"/>
    </source>
</evidence>
<accession>A0ABX9JNF1</accession>
<dbReference type="PROSITE" id="PS51007">
    <property type="entry name" value="CYTC"/>
    <property type="match status" value="1"/>
</dbReference>
<evidence type="ECO:0000256" key="3">
    <source>
        <dbReference type="PROSITE-ProRule" id="PRU00433"/>
    </source>
</evidence>
<dbReference type="RefSeq" id="WP_075335956.1">
    <property type="nucleotide sequence ID" value="NZ_CP011509.1"/>
</dbReference>
<comment type="caution">
    <text evidence="6">The sequence shown here is derived from an EMBL/GenBank/DDBJ whole genome shotgun (WGS) entry which is preliminary data.</text>
</comment>
<gene>
    <name evidence="6" type="ORF">ATI61_118182</name>
</gene>
<keyword evidence="2 3" id="KW-0408">Iron</keyword>
<proteinExistence type="predicted"/>
<feature type="signal peptide" evidence="4">
    <location>
        <begin position="1"/>
        <end position="23"/>
    </location>
</feature>
<organism evidence="6 7">
    <name type="scientific">Archangium gephyra</name>
    <dbReference type="NCBI Taxonomy" id="48"/>
    <lineage>
        <taxon>Bacteria</taxon>
        <taxon>Pseudomonadati</taxon>
        <taxon>Myxococcota</taxon>
        <taxon>Myxococcia</taxon>
        <taxon>Myxococcales</taxon>
        <taxon>Cystobacterineae</taxon>
        <taxon>Archangiaceae</taxon>
        <taxon>Archangium</taxon>
    </lineage>
</organism>
<evidence type="ECO:0000313" key="7">
    <source>
        <dbReference type="Proteomes" id="UP000256345"/>
    </source>
</evidence>
<dbReference type="InterPro" id="IPR013039">
    <property type="entry name" value="DUF1588"/>
</dbReference>
<protein>
    <submittedName>
        <fullName evidence="6">Uncharacterized protein DUF1585</fullName>
    </submittedName>
</protein>
<keyword evidence="3" id="KW-0349">Heme</keyword>
<evidence type="ECO:0000256" key="4">
    <source>
        <dbReference type="SAM" id="SignalP"/>
    </source>
</evidence>
<evidence type="ECO:0000256" key="1">
    <source>
        <dbReference type="ARBA" id="ARBA00022723"/>
    </source>
</evidence>
<evidence type="ECO:0000313" key="6">
    <source>
        <dbReference type="EMBL" id="REG22977.1"/>
    </source>
</evidence>
<sequence>MSVCRVVSRAWVTAILMVLGACTDPPKGQDTSDGGTSSSAACQVLETLRTRCSGCHGATPTAGAPMALTSLDDLRRPSQRDAAQTTAQRCLARMRDTALPMPPAPAPAGTPDEVASLSAWIEAGMPACAQSDGGSGGPVGSPNLIPQEELFACQGATSDAPTRLRRINRWQWTRNVGGSVTRGWTGFSFYDNPLDPNPRSPYGTYAADDTVDESMVEIILPIVDEYGATWAGPYTGSNRLDLLREDRSLRCMWEQAQPSAACIRNYLATLLERGVLYRPARADELDRLATFTQSVLAQEASDGGADARTHSLSRVVTAASLTAGALFREELGKPLGNSGRVELGEWELAQQLAYALGDRAPGAVPTWRWPDTSAPSIGHYGDIANAARDGGIRSPEVVGSLIAQHTGGIDATRFDLVQDFGEEERPRRGEYWLSDGVANFFRQWLGYTEVEAIFKERPEATSAYDDGELSGYRAQAAAWENLLTGYYGYESTLIQQMDDFVARAVVNDTAVLETLLTSRRFFLAATQDSGFDGNATRYTGQPYGTTAEIAATNTARWRTLPDKERAGVLTHPAWLASHGGNFEDDPSAVHRGKWVRENLLCGYVPPLSEVRVMAQVGPHAPNKNARARLEDATGKAECQGCHSLMNPLGYPFEIYNHAGYLRTRDHASDGGWMAPTGQVTLNNLPDPGLNGPVRDAVELSEKLAASGYVKRCFIRHAFRYFMGRDENRSDACTLARMEQAYDQHNGSFKALLSALMTSDTWTTRRQPAQGE</sequence>
<keyword evidence="7" id="KW-1185">Reference proteome</keyword>
<name>A0ABX9JNF1_9BACT</name>
<feature type="domain" description="Cytochrome c" evidence="5">
    <location>
        <begin position="29"/>
        <end position="125"/>
    </location>
</feature>
<dbReference type="Pfam" id="PF07624">
    <property type="entry name" value="PSD2"/>
    <property type="match status" value="1"/>
</dbReference>
<evidence type="ECO:0000259" key="5">
    <source>
        <dbReference type="PROSITE" id="PS51007"/>
    </source>
</evidence>
<reference evidence="6 7" key="1">
    <citation type="submission" date="2018-08" db="EMBL/GenBank/DDBJ databases">
        <title>Genomic Encyclopedia of Archaeal and Bacterial Type Strains, Phase II (KMG-II): from individual species to whole genera.</title>
        <authorList>
            <person name="Goeker M."/>
        </authorList>
    </citation>
    <scope>NUCLEOTIDE SEQUENCE [LARGE SCALE GENOMIC DNA]</scope>
    <source>
        <strain evidence="6 7">DSM 2261</strain>
    </source>
</reference>
<feature type="chain" id="PRO_5046327672" evidence="4">
    <location>
        <begin position="24"/>
        <end position="771"/>
    </location>
</feature>
<dbReference type="InterPro" id="IPR011478">
    <property type="entry name" value="DUF1585"/>
</dbReference>